<proteinExistence type="predicted"/>
<name>A0ABW8ZPP4_9BURK</name>
<reference evidence="1 2" key="1">
    <citation type="journal article" date="2024" name="Chem. Sci.">
        <title>Discovery of megapolipeptins by genome mining of a Burkholderiales bacteria collection.</title>
        <authorList>
            <person name="Paulo B.S."/>
            <person name="Recchia M.J.J."/>
            <person name="Lee S."/>
            <person name="Fergusson C.H."/>
            <person name="Romanowski S.B."/>
            <person name="Hernandez A."/>
            <person name="Krull N."/>
            <person name="Liu D.Y."/>
            <person name="Cavanagh H."/>
            <person name="Bos A."/>
            <person name="Gray C.A."/>
            <person name="Murphy B.T."/>
            <person name="Linington R.G."/>
            <person name="Eustaquio A.S."/>
        </authorList>
    </citation>
    <scope>NUCLEOTIDE SEQUENCE [LARGE SCALE GENOMIC DNA]</scope>
    <source>
        <strain evidence="1 2">RL16-012-BIC-B</strain>
    </source>
</reference>
<sequence length="107" mass="11434">MRGIIRVGDATSHGGKVISGSAVSEVMSRQVLFKKSAPFTIASENFPAFLRFSETFPAPAPPTPAGLFASQASNHGTKENTTARAMRYFFKPSVRALSPFQLVTSVA</sequence>
<keyword evidence="2" id="KW-1185">Reference proteome</keyword>
<evidence type="ECO:0000313" key="1">
    <source>
        <dbReference type="EMBL" id="MFL9885204.1"/>
    </source>
</evidence>
<evidence type="ECO:0000313" key="2">
    <source>
        <dbReference type="Proteomes" id="UP001629249"/>
    </source>
</evidence>
<evidence type="ECO:0008006" key="3">
    <source>
        <dbReference type="Google" id="ProtNLM"/>
    </source>
</evidence>
<accession>A0ABW8ZPP4</accession>
<gene>
    <name evidence="1" type="ORF">PQR66_19330</name>
</gene>
<comment type="caution">
    <text evidence="1">The sequence shown here is derived from an EMBL/GenBank/DDBJ whole genome shotgun (WGS) entry which is preliminary data.</text>
</comment>
<organism evidence="1 2">
    <name type="scientific">Paraburkholderia agricolaris</name>
    <dbReference type="NCBI Taxonomy" id="2152888"/>
    <lineage>
        <taxon>Bacteria</taxon>
        <taxon>Pseudomonadati</taxon>
        <taxon>Pseudomonadota</taxon>
        <taxon>Betaproteobacteria</taxon>
        <taxon>Burkholderiales</taxon>
        <taxon>Burkholderiaceae</taxon>
        <taxon>Paraburkholderia</taxon>
    </lineage>
</organism>
<dbReference type="RefSeq" id="WP_408329122.1">
    <property type="nucleotide sequence ID" value="NZ_JAQQFH010000008.1"/>
</dbReference>
<dbReference type="Proteomes" id="UP001629249">
    <property type="component" value="Unassembled WGS sequence"/>
</dbReference>
<dbReference type="EMBL" id="JAQQFN010000014">
    <property type="protein sequence ID" value="MFL9885204.1"/>
    <property type="molecule type" value="Genomic_DNA"/>
</dbReference>
<protein>
    <recommendedName>
        <fullName evidence="3">PAAR motif-containing protein</fullName>
    </recommendedName>
</protein>